<dbReference type="InterPro" id="IPR027579">
    <property type="entry name" value="SSSPR51_Rpt"/>
</dbReference>
<dbReference type="AlphaFoldDB" id="A0A239WJU4"/>
<dbReference type="NCBIfam" id="TIGR04308">
    <property type="entry name" value="repeat_SSSPR51"/>
    <property type="match status" value="4"/>
</dbReference>
<dbReference type="OrthoDB" id="2203474at2"/>
<dbReference type="Proteomes" id="UP000215144">
    <property type="component" value="Chromosome 1"/>
</dbReference>
<dbReference type="Gene3D" id="3.10.20.320">
    <property type="entry name" value="Putative peptidoglycan bound protein (lpxtg motif)"/>
    <property type="match status" value="2"/>
</dbReference>
<gene>
    <name evidence="3" type="ORF">SAMEA4504048_00415</name>
</gene>
<keyword evidence="1" id="KW-0677">Repeat</keyword>
<proteinExistence type="predicted"/>
<name>A0A239WJU4_STRAI</name>
<dbReference type="RefSeq" id="WP_095121740.1">
    <property type="nucleotide sequence ID" value="NZ_LT906454.1"/>
</dbReference>
<evidence type="ECO:0000259" key="2">
    <source>
        <dbReference type="Pfam" id="PF06458"/>
    </source>
</evidence>
<evidence type="ECO:0000313" key="4">
    <source>
        <dbReference type="Proteomes" id="UP000215144"/>
    </source>
</evidence>
<sequence length="771" mass="86676">MRLTSTTGVGYIPVIATETTTLPNEAPTVEIPELKVTRWITEDGSELSPIEEGTLEVRDFEGYEFITTESEEYVTTHIYRKIVEEVPNEAPTVEIPELKVTRWITEDGLELSPIEEGTLEVREFEGYEFITTESDEFVTTHIYRKIVEEVPNEAPTVEIPELKVTRWITEDGSELSPIEEGTLEVREFEGYEFITTESDEFVTTHIYRKIVEEVPNEAPTVEIPELKVTRWITEDGSELSPIEEGTLEVRDFEGYEFITTESDEFVTTHIYRKIVEEVPNEAPTHEVPEATIQELPPLEEHGSVIVHYVDEQGNTIQTSNNLVQDELVNTIYRSQVTLDGISTNIITSSDPSGATYDANTVKPNQIQFDGKTYEFVQVQADSAAPTGTVPVGQTEVTFVYKYVPQVETKHETSQKTGNVVVKYVDKNGNEIQAPNQLITNGVISNIKTTITLVDGVETDRKNEEVGTGLIYDTKLVRNDEIDFNNQVYRFAEVKQGDMETGTVVEGTTVVTYIYDLAPNTIEVKERQVTGTVITRYIDETNGQKLAEDTNIITDGVVAIETSKITKDPKGNVLSISVDREPTGLTYDTTEDKSLKDGEIALLRVQPTQYLNTVTGEVLDVSVPAIPTETFIYTFTVLTEEAIAPHTSNNPDSLDAYRSLFQLANVRASELGFDNSVNSFEIQTSSDWSYYPYYRHEYTYSYTNYVGQMADLSLTSVPYEFTRVDVSETGLVEEGTTIITYYYRPTDATWTPKTISELGPETAIVATLVQDW</sequence>
<dbReference type="EMBL" id="LT906454">
    <property type="protein sequence ID" value="SNV34915.1"/>
    <property type="molecule type" value="Genomic_DNA"/>
</dbReference>
<dbReference type="Pfam" id="PF18877">
    <property type="entry name" value="SSSPR-51"/>
    <property type="match status" value="4"/>
</dbReference>
<feature type="domain" description="MucBP" evidence="2">
    <location>
        <begin position="418"/>
        <end position="514"/>
    </location>
</feature>
<accession>A0A239WJU4</accession>
<evidence type="ECO:0000313" key="3">
    <source>
        <dbReference type="EMBL" id="SNV34915.1"/>
    </source>
</evidence>
<dbReference type="Pfam" id="PF06458">
    <property type="entry name" value="MucBP"/>
    <property type="match status" value="2"/>
</dbReference>
<reference evidence="3 4" key="1">
    <citation type="submission" date="2017-06" db="EMBL/GenBank/DDBJ databases">
        <authorList>
            <consortium name="Pathogen Informatics"/>
        </authorList>
    </citation>
    <scope>NUCLEOTIDE SEQUENCE [LARGE SCALE GENOMIC DNA]</scope>
    <source>
        <strain evidence="3 4">NCTC11291</strain>
    </source>
</reference>
<feature type="domain" description="MucBP" evidence="2">
    <location>
        <begin position="304"/>
        <end position="401"/>
    </location>
</feature>
<protein>
    <submittedName>
        <fullName evidence="3">von Willebrand factor A</fullName>
    </submittedName>
</protein>
<dbReference type="KEGG" id="saco:SAME_00415"/>
<organism evidence="3 4">
    <name type="scientific">Streptococcus acidominimus</name>
    <dbReference type="NCBI Taxonomy" id="1326"/>
    <lineage>
        <taxon>Bacteria</taxon>
        <taxon>Bacillati</taxon>
        <taxon>Bacillota</taxon>
        <taxon>Bacilli</taxon>
        <taxon>Lactobacillales</taxon>
        <taxon>Streptococcaceae</taxon>
        <taxon>Streptococcus</taxon>
    </lineage>
</organism>
<dbReference type="InterPro" id="IPR009459">
    <property type="entry name" value="MucBP_dom"/>
</dbReference>
<evidence type="ECO:0000256" key="1">
    <source>
        <dbReference type="ARBA" id="ARBA00022737"/>
    </source>
</evidence>